<evidence type="ECO:0000256" key="1">
    <source>
        <dbReference type="SAM" id="MobiDB-lite"/>
    </source>
</evidence>
<feature type="compositionally biased region" description="Basic and acidic residues" evidence="1">
    <location>
        <begin position="11"/>
        <end position="23"/>
    </location>
</feature>
<reference evidence="2 3" key="1">
    <citation type="journal article" date="2020" name="Front. Microbiol.">
        <title>Single-cell genomics of novel Actinobacteria with the Wood-Ljungdahl pathway discovered in a serpentinizing system.</title>
        <authorList>
            <person name="Merino N."/>
            <person name="Kawai M."/>
            <person name="Boyd E.S."/>
            <person name="Colman D.R."/>
            <person name="McGlynn S.E."/>
            <person name="Nealson K.H."/>
            <person name="Kurokawa K."/>
            <person name="Hongoh Y."/>
        </authorList>
    </citation>
    <scope>NUCLEOTIDE SEQUENCE [LARGE SCALE GENOMIC DNA]</scope>
    <source>
        <strain evidence="2 3">S43</strain>
    </source>
</reference>
<feature type="non-terminal residue" evidence="2">
    <location>
        <position position="1"/>
    </location>
</feature>
<feature type="region of interest" description="Disordered" evidence="1">
    <location>
        <begin position="1"/>
        <end position="23"/>
    </location>
</feature>
<gene>
    <name evidence="2" type="ORF">HKBW3S43_01660</name>
</gene>
<evidence type="ECO:0000313" key="2">
    <source>
        <dbReference type="EMBL" id="GFP35873.1"/>
    </source>
</evidence>
<dbReference type="Proteomes" id="UP000576480">
    <property type="component" value="Unassembled WGS sequence"/>
</dbReference>
<accession>A0A6V8PUM7</accession>
<dbReference type="EMBL" id="BLSB01000260">
    <property type="protein sequence ID" value="GFP35873.1"/>
    <property type="molecule type" value="Genomic_DNA"/>
</dbReference>
<dbReference type="AlphaFoldDB" id="A0A6V8PUM7"/>
<comment type="caution">
    <text evidence="2">The sequence shown here is derived from an EMBL/GenBank/DDBJ whole genome shotgun (WGS) entry which is preliminary data.</text>
</comment>
<name>A0A6V8PUM7_9ACTN</name>
<evidence type="ECO:0000313" key="3">
    <source>
        <dbReference type="Proteomes" id="UP000576480"/>
    </source>
</evidence>
<organism evidence="2 3">
    <name type="scientific">Candidatus Hakubella thermalkaliphila</name>
    <dbReference type="NCBI Taxonomy" id="2754717"/>
    <lineage>
        <taxon>Bacteria</taxon>
        <taxon>Bacillati</taxon>
        <taxon>Actinomycetota</taxon>
        <taxon>Actinomycetota incertae sedis</taxon>
        <taxon>Candidatus Hakubellales</taxon>
        <taxon>Candidatus Hakubellaceae</taxon>
        <taxon>Candidatus Hakubella</taxon>
    </lineage>
</organism>
<sequence>SAPNGQISDIARWDDKKELEDEE</sequence>
<protein>
    <submittedName>
        <fullName evidence="2">Uncharacterized protein</fullName>
    </submittedName>
</protein>
<proteinExistence type="predicted"/>